<dbReference type="Gene3D" id="3.40.50.1820">
    <property type="entry name" value="alpha/beta hydrolase"/>
    <property type="match status" value="1"/>
</dbReference>
<dbReference type="GO" id="GO:0005524">
    <property type="term" value="F:ATP binding"/>
    <property type="evidence" value="ECO:0007669"/>
    <property type="project" value="UniProtKB-KW"/>
</dbReference>
<evidence type="ECO:0000256" key="1">
    <source>
        <dbReference type="SAM" id="MobiDB-lite"/>
    </source>
</evidence>
<accession>A0ABP0QAS9</accession>
<keyword evidence="2" id="KW-0547">Nucleotide-binding</keyword>
<comment type="caution">
    <text evidence="2">The sequence shown here is derived from an EMBL/GenBank/DDBJ whole genome shotgun (WGS) entry which is preliminary data.</text>
</comment>
<protein>
    <submittedName>
        <fullName evidence="2">ATP-binding cassette sub-family F member 3</fullName>
    </submittedName>
</protein>
<proteinExistence type="predicted"/>
<reference evidence="2 3" key="1">
    <citation type="submission" date="2024-02" db="EMBL/GenBank/DDBJ databases">
        <authorList>
            <person name="Chen Y."/>
            <person name="Shah S."/>
            <person name="Dougan E. K."/>
            <person name="Thang M."/>
            <person name="Chan C."/>
        </authorList>
    </citation>
    <scope>NUCLEOTIDE SEQUENCE [LARGE SCALE GENOMIC DNA]</scope>
</reference>
<keyword evidence="2" id="KW-0067">ATP-binding</keyword>
<dbReference type="EMBL" id="CAXAMM010039130">
    <property type="protein sequence ID" value="CAK9084112.1"/>
    <property type="molecule type" value="Genomic_DNA"/>
</dbReference>
<evidence type="ECO:0000313" key="2">
    <source>
        <dbReference type="EMBL" id="CAK9084112.1"/>
    </source>
</evidence>
<organism evidence="2 3">
    <name type="scientific">Durusdinium trenchii</name>
    <dbReference type="NCBI Taxonomy" id="1381693"/>
    <lineage>
        <taxon>Eukaryota</taxon>
        <taxon>Sar</taxon>
        <taxon>Alveolata</taxon>
        <taxon>Dinophyceae</taxon>
        <taxon>Suessiales</taxon>
        <taxon>Symbiodiniaceae</taxon>
        <taxon>Durusdinium</taxon>
    </lineage>
</organism>
<evidence type="ECO:0000313" key="3">
    <source>
        <dbReference type="Proteomes" id="UP001642464"/>
    </source>
</evidence>
<gene>
    <name evidence="2" type="ORF">SCF082_LOCUS39908</name>
</gene>
<dbReference type="Proteomes" id="UP001642464">
    <property type="component" value="Unassembled WGS sequence"/>
</dbReference>
<dbReference type="InterPro" id="IPR010297">
    <property type="entry name" value="DUF900_hydrolase"/>
</dbReference>
<name>A0ABP0QAS9_9DINO</name>
<keyword evidence="3" id="KW-1185">Reference proteome</keyword>
<dbReference type="Pfam" id="PF05990">
    <property type="entry name" value="DUF900"/>
    <property type="match status" value="1"/>
</dbReference>
<dbReference type="InterPro" id="IPR029058">
    <property type="entry name" value="AB_hydrolase_fold"/>
</dbReference>
<dbReference type="SUPFAM" id="SSF53474">
    <property type="entry name" value="alpha/beta-Hydrolases"/>
    <property type="match status" value="1"/>
</dbReference>
<sequence>MGQQPSCEEVALGDPIFDEGIWVASCLKLDTMSKFASEFALYQPDCRKFCDKGPNCKYLKGSKRDATAHIKQFLHVPLNVLHAASRADMEQRGRTEVANTPDLKMLLPFVPKCWLIPTREALHASEFPDALRGRDVVVFVHGFRFNLMRVVRTSYALRQLTKDLPCAQSALILSFVWPSHRQRKSYSKARGHACDSAQYFATLLLLLSQLGCSVHVVAHSLGCRVAMAALLELEEARETCVQLKYMALLGGAVAREALEPEGEFPLRRLSAAQIDVFYSQKDSVLLKYFRLGEGVDAFFSTGRTSAMSEALGLRGPVNATMEATAGTAGTSLTAFEVTEEVHAHSAECYILAPTFAKRLARQLCHCEDEEVLGVRRTLTSDLMTETSTELDLGDSDDEHPHRQRAQSSQGPG</sequence>
<feature type="region of interest" description="Disordered" evidence="1">
    <location>
        <begin position="385"/>
        <end position="412"/>
    </location>
</feature>